<accession>A0AA36EE34</accession>
<keyword evidence="2 3" id="KW-0808">Transferase</keyword>
<gene>
    <name evidence="5" type="ORF">LSALG_LOCUS29561</name>
</gene>
<dbReference type="InterPro" id="IPR000863">
    <property type="entry name" value="Sulfotransferase_dom"/>
</dbReference>
<dbReference type="GO" id="GO:0008146">
    <property type="term" value="F:sulfotransferase activity"/>
    <property type="evidence" value="ECO:0007669"/>
    <property type="project" value="InterPro"/>
</dbReference>
<feature type="domain" description="Sulfotransferase" evidence="4">
    <location>
        <begin position="120"/>
        <end position="378"/>
    </location>
</feature>
<comment type="similarity">
    <text evidence="1 3">Belongs to the sulfotransferase 1 family.</text>
</comment>
<keyword evidence="6" id="KW-1185">Reference proteome</keyword>
<dbReference type="Gene3D" id="3.40.50.300">
    <property type="entry name" value="P-loop containing nucleotide triphosphate hydrolases"/>
    <property type="match status" value="1"/>
</dbReference>
<organism evidence="5 6">
    <name type="scientific">Lactuca saligna</name>
    <name type="common">Willowleaf lettuce</name>
    <dbReference type="NCBI Taxonomy" id="75948"/>
    <lineage>
        <taxon>Eukaryota</taxon>
        <taxon>Viridiplantae</taxon>
        <taxon>Streptophyta</taxon>
        <taxon>Embryophyta</taxon>
        <taxon>Tracheophyta</taxon>
        <taxon>Spermatophyta</taxon>
        <taxon>Magnoliopsida</taxon>
        <taxon>eudicotyledons</taxon>
        <taxon>Gunneridae</taxon>
        <taxon>Pentapetalae</taxon>
        <taxon>asterids</taxon>
        <taxon>campanulids</taxon>
        <taxon>Asterales</taxon>
        <taxon>Asteraceae</taxon>
        <taxon>Cichorioideae</taxon>
        <taxon>Cichorieae</taxon>
        <taxon>Lactucinae</taxon>
        <taxon>Lactuca</taxon>
    </lineage>
</organism>
<evidence type="ECO:0000256" key="1">
    <source>
        <dbReference type="ARBA" id="ARBA00005771"/>
    </source>
</evidence>
<evidence type="ECO:0000259" key="4">
    <source>
        <dbReference type="Pfam" id="PF00685"/>
    </source>
</evidence>
<dbReference type="Proteomes" id="UP001177003">
    <property type="component" value="Chromosome 6"/>
</dbReference>
<sequence>MNDKTTLYVGLPNFLFWQNKKGGRACSSQLHFPLDFFPPTNQQEHATSNNQKFSMETIQPNVPKYLQNFEVSKECNDLISSLPKNRGWVVPIMYQYQGFWHHTWQLQGVLAFQKHFLAQDTDILLVTAPKSGTTWLKAISFAIINRIQYPIASTDHPLLKNNSHVVVPFVEQVYADNSNPDFFETPPRLFATHVPYVSLPESIHNSKVKIVYMCRNPKDLFISAFHFTNKLRPEHMGTNSMEEMFDLFCKGVFLYGPYWDHVLGFWNESLKRPKEVLFLKYEEMKEQPTTQVRKLAEFYGCPFTLEEEKEGIVDAILGLCSFESLSNMEVNKKGYLPTGEMKQAYFRKGEVGDWKNHLTAEMAEKLDLITECKFQGSGLKF</sequence>
<evidence type="ECO:0000256" key="2">
    <source>
        <dbReference type="ARBA" id="ARBA00022679"/>
    </source>
</evidence>
<dbReference type="SUPFAM" id="SSF52540">
    <property type="entry name" value="P-loop containing nucleoside triphosphate hydrolases"/>
    <property type="match status" value="1"/>
</dbReference>
<dbReference type="EMBL" id="OX465082">
    <property type="protein sequence ID" value="CAI9290365.1"/>
    <property type="molecule type" value="Genomic_DNA"/>
</dbReference>
<dbReference type="EC" id="2.8.2.-" evidence="3"/>
<dbReference type="PANTHER" id="PTHR11783">
    <property type="entry name" value="SULFOTRANSFERASE SULT"/>
    <property type="match status" value="1"/>
</dbReference>
<reference evidence="5" key="1">
    <citation type="submission" date="2023-04" db="EMBL/GenBank/DDBJ databases">
        <authorList>
            <person name="Vijverberg K."/>
            <person name="Xiong W."/>
            <person name="Schranz E."/>
        </authorList>
    </citation>
    <scope>NUCLEOTIDE SEQUENCE</scope>
</reference>
<dbReference type="Pfam" id="PF00685">
    <property type="entry name" value="Sulfotransfer_1"/>
    <property type="match status" value="1"/>
</dbReference>
<evidence type="ECO:0000313" key="5">
    <source>
        <dbReference type="EMBL" id="CAI9290365.1"/>
    </source>
</evidence>
<evidence type="ECO:0000313" key="6">
    <source>
        <dbReference type="Proteomes" id="UP001177003"/>
    </source>
</evidence>
<dbReference type="AlphaFoldDB" id="A0AA36EE34"/>
<evidence type="ECO:0000256" key="3">
    <source>
        <dbReference type="RuleBase" id="RU361155"/>
    </source>
</evidence>
<proteinExistence type="inferred from homology"/>
<dbReference type="InterPro" id="IPR027417">
    <property type="entry name" value="P-loop_NTPase"/>
</dbReference>
<name>A0AA36EE34_LACSI</name>
<protein>
    <recommendedName>
        <fullName evidence="3">Sulfotransferase</fullName>
        <ecNumber evidence="3">2.8.2.-</ecNumber>
    </recommendedName>
</protein>